<dbReference type="EMBL" id="NEDP02004184">
    <property type="protein sequence ID" value="OWF46447.1"/>
    <property type="molecule type" value="Genomic_DNA"/>
</dbReference>
<feature type="compositionally biased region" description="Polar residues" evidence="1">
    <location>
        <begin position="355"/>
        <end position="393"/>
    </location>
</feature>
<organism evidence="2 3">
    <name type="scientific">Mizuhopecten yessoensis</name>
    <name type="common">Japanese scallop</name>
    <name type="synonym">Patinopecten yessoensis</name>
    <dbReference type="NCBI Taxonomy" id="6573"/>
    <lineage>
        <taxon>Eukaryota</taxon>
        <taxon>Metazoa</taxon>
        <taxon>Spiralia</taxon>
        <taxon>Lophotrochozoa</taxon>
        <taxon>Mollusca</taxon>
        <taxon>Bivalvia</taxon>
        <taxon>Autobranchia</taxon>
        <taxon>Pteriomorphia</taxon>
        <taxon>Pectinida</taxon>
        <taxon>Pectinoidea</taxon>
        <taxon>Pectinidae</taxon>
        <taxon>Mizuhopecten</taxon>
    </lineage>
</organism>
<dbReference type="Proteomes" id="UP000242188">
    <property type="component" value="Unassembled WGS sequence"/>
</dbReference>
<evidence type="ECO:0000256" key="1">
    <source>
        <dbReference type="SAM" id="MobiDB-lite"/>
    </source>
</evidence>
<evidence type="ECO:0000313" key="2">
    <source>
        <dbReference type="EMBL" id="OWF46447.1"/>
    </source>
</evidence>
<feature type="compositionally biased region" description="Polar residues" evidence="1">
    <location>
        <begin position="315"/>
        <end position="347"/>
    </location>
</feature>
<accession>A0A210QCG7</accession>
<feature type="compositionally biased region" description="Basic and acidic residues" evidence="1">
    <location>
        <begin position="260"/>
        <end position="273"/>
    </location>
</feature>
<protein>
    <submittedName>
        <fullName evidence="2">Uncharacterized protein</fullName>
    </submittedName>
</protein>
<sequence>MDSNAIFSPKHPGLRTYGCRTKNQDRPRGILIQKKQNKLATSKIPENTNFSLSDDSNDLQEIKDNKRKAPSTIQRKKGNVTPKQRQPRKTDRGRVAKKQLNTSLGENAKQRKEESQPVQEMKSTPKHGLEQANQVWVKTKVRGSDSDEDSIELPRRDQDMTWQEKISLLMPKMTYKNQHQPDRKGSGIKSGCQMPGYLNLSAEEVMEEDDESSDETDNIVTAPGMSTGHTAPGMSKGHSRSDLLASRLSLHSPSTLKKTQCIDEKQENKKEHLMSPIDPVTSEEFTYTYEWVTDTGGSRPGSHQASQVKGRDHTSQTTTQSSERISSLSKENVNRKSSSTEQTNSDAYTYDWVTDSGTGQTGPATSHSSRNTASQTKINSCPSSVGQRANSGTRDNDLVRISQNSGRSETKHTKKDRWSHGYLNSTKRPGALSIFQANFPVDLSVITSSLAQGKERAILCNKASPITAGSDRQVQRMNSTRRKDGLDIDMMKLPDMSVIERICPVEKQPTRVDHAKTMADKVPYCLSSTKKNGGLDFDKANFSLDVSEIKELSCVEDRQGHIQLVQEKTPKARQTKPDAVTPMKSVSVINKKKRRLLPKSSTVLFVSSCTEDLINPTPSLSAILSSQNTVNNSDHLDITRDGPVKKAKTGSGKKHLYLDSGPNSIWKEKDSVNSGKILTSTPVASTQTRFQRPEVNLTCVPRPCFEDELEFNESIEVNSDEIVPEDFTEVEEDISVENLEKSGGHQKSESNSSSSKIDFHEKPSVGSALQTSKTNFRGKLSVKPITKSSTISKMTECCLLDPSIVFPRRKYTSYRKISEEMFKDRAGVSEDILFTHNFKRR</sequence>
<dbReference type="OrthoDB" id="6107748at2759"/>
<evidence type="ECO:0000313" key="3">
    <source>
        <dbReference type="Proteomes" id="UP000242188"/>
    </source>
</evidence>
<feature type="compositionally biased region" description="Basic residues" evidence="1">
    <location>
        <begin position="65"/>
        <end position="78"/>
    </location>
</feature>
<comment type="caution">
    <text evidence="2">The sequence shown here is derived from an EMBL/GenBank/DDBJ whole genome shotgun (WGS) entry which is preliminary data.</text>
</comment>
<feature type="compositionally biased region" description="Basic and acidic residues" evidence="1">
    <location>
        <begin position="408"/>
        <end position="419"/>
    </location>
</feature>
<gene>
    <name evidence="2" type="ORF">KP79_PYT09712</name>
</gene>
<feature type="compositionally biased region" description="Polar residues" evidence="1">
    <location>
        <begin position="38"/>
        <end position="54"/>
    </location>
</feature>
<reference evidence="2 3" key="1">
    <citation type="journal article" date="2017" name="Nat. Ecol. Evol.">
        <title>Scallop genome provides insights into evolution of bilaterian karyotype and development.</title>
        <authorList>
            <person name="Wang S."/>
            <person name="Zhang J."/>
            <person name="Jiao W."/>
            <person name="Li J."/>
            <person name="Xun X."/>
            <person name="Sun Y."/>
            <person name="Guo X."/>
            <person name="Huan P."/>
            <person name="Dong B."/>
            <person name="Zhang L."/>
            <person name="Hu X."/>
            <person name="Sun X."/>
            <person name="Wang J."/>
            <person name="Zhao C."/>
            <person name="Wang Y."/>
            <person name="Wang D."/>
            <person name="Huang X."/>
            <person name="Wang R."/>
            <person name="Lv J."/>
            <person name="Li Y."/>
            <person name="Zhang Z."/>
            <person name="Liu B."/>
            <person name="Lu W."/>
            <person name="Hui Y."/>
            <person name="Liang J."/>
            <person name="Zhou Z."/>
            <person name="Hou R."/>
            <person name="Li X."/>
            <person name="Liu Y."/>
            <person name="Li H."/>
            <person name="Ning X."/>
            <person name="Lin Y."/>
            <person name="Zhao L."/>
            <person name="Xing Q."/>
            <person name="Dou J."/>
            <person name="Li Y."/>
            <person name="Mao J."/>
            <person name="Guo H."/>
            <person name="Dou H."/>
            <person name="Li T."/>
            <person name="Mu C."/>
            <person name="Jiang W."/>
            <person name="Fu Q."/>
            <person name="Fu X."/>
            <person name="Miao Y."/>
            <person name="Liu J."/>
            <person name="Yu Q."/>
            <person name="Li R."/>
            <person name="Liao H."/>
            <person name="Li X."/>
            <person name="Kong Y."/>
            <person name="Jiang Z."/>
            <person name="Chourrout D."/>
            <person name="Li R."/>
            <person name="Bao Z."/>
        </authorList>
    </citation>
    <scope>NUCLEOTIDE SEQUENCE [LARGE SCALE GENOMIC DNA]</scope>
    <source>
        <strain evidence="2 3">PY_sf001</strain>
    </source>
</reference>
<proteinExistence type="predicted"/>
<feature type="region of interest" description="Disordered" evidence="1">
    <location>
        <begin position="250"/>
        <end position="273"/>
    </location>
</feature>
<feature type="region of interest" description="Disordered" evidence="1">
    <location>
        <begin position="1"/>
        <end position="151"/>
    </location>
</feature>
<name>A0A210QCG7_MIZYE</name>
<feature type="region of interest" description="Disordered" evidence="1">
    <location>
        <begin position="292"/>
        <end position="422"/>
    </location>
</feature>
<feature type="region of interest" description="Disordered" evidence="1">
    <location>
        <begin position="738"/>
        <end position="770"/>
    </location>
</feature>
<feature type="compositionally biased region" description="Basic and acidic residues" evidence="1">
    <location>
        <begin position="738"/>
        <end position="748"/>
    </location>
</feature>
<dbReference type="AlphaFoldDB" id="A0A210QCG7"/>
<keyword evidence="3" id="KW-1185">Reference proteome</keyword>